<dbReference type="HOGENOM" id="CLU_2601420_0_0_10"/>
<organism evidence="1 2">
    <name type="scientific">Kordia algicida OT-1</name>
    <dbReference type="NCBI Taxonomy" id="391587"/>
    <lineage>
        <taxon>Bacteria</taxon>
        <taxon>Pseudomonadati</taxon>
        <taxon>Bacteroidota</taxon>
        <taxon>Flavobacteriia</taxon>
        <taxon>Flavobacteriales</taxon>
        <taxon>Flavobacteriaceae</taxon>
        <taxon>Kordia</taxon>
    </lineage>
</organism>
<dbReference type="Proteomes" id="UP000002945">
    <property type="component" value="Unassembled WGS sequence"/>
</dbReference>
<dbReference type="RefSeq" id="WP_007092988.1">
    <property type="nucleotide sequence ID" value="NZ_CP142125.1"/>
</dbReference>
<evidence type="ECO:0000313" key="2">
    <source>
        <dbReference type="Proteomes" id="UP000002945"/>
    </source>
</evidence>
<keyword evidence="2" id="KW-1185">Reference proteome</keyword>
<comment type="caution">
    <text evidence="1">The sequence shown here is derived from an EMBL/GenBank/DDBJ whole genome shotgun (WGS) entry which is preliminary data.</text>
</comment>
<protein>
    <submittedName>
        <fullName evidence="1">Uncharacterized protein</fullName>
    </submittedName>
</protein>
<evidence type="ECO:0000313" key="1">
    <source>
        <dbReference type="EMBL" id="EDP95082.1"/>
    </source>
</evidence>
<dbReference type="AlphaFoldDB" id="A9E6T1"/>
<reference evidence="1 2" key="1">
    <citation type="journal article" date="2011" name="J. Bacteriol.">
        <title>Genome sequence of the algicidal bacterium Kordia algicida OT-1.</title>
        <authorList>
            <person name="Lee H.S."/>
            <person name="Kang S.G."/>
            <person name="Kwon K.K."/>
            <person name="Lee J.H."/>
            <person name="Kim S.J."/>
        </authorList>
    </citation>
    <scope>NUCLEOTIDE SEQUENCE [LARGE SCALE GENOMIC DNA]</scope>
    <source>
        <strain evidence="1 2">OT-1</strain>
    </source>
</reference>
<dbReference type="OrthoDB" id="9921207at2"/>
<dbReference type="EMBL" id="ABIB01000011">
    <property type="protein sequence ID" value="EDP95082.1"/>
    <property type="molecule type" value="Genomic_DNA"/>
</dbReference>
<accession>A9E6T1</accession>
<name>A9E6T1_9FLAO</name>
<proteinExistence type="predicted"/>
<sequence>MKVKKKEDVLKKFRSKGYELDPATEKDFYVDFRFFVNQLISDEITLLEELYRIQEKKERGEELSVIEQKFHSYLMKKIK</sequence>
<gene>
    <name evidence="1" type="ORF">KAOT1_02064</name>
</gene>
<dbReference type="STRING" id="391587.KAOT1_02064"/>